<sequence>MSLSSRSRPLAQAVSTPSRVFKRPQNLAIRRPYSSQAKADVSPEKNTLSWAEYLTIRGRKRRWEIAATIPSTLLGFGAGTAYFGGHEIDATKPIFGFDPLYVYGFATLSCGGIGYLLGPIIGSTFWRLTHRRSLALIEARDREFHHHIVKNRVDPRAQSATNPVPDFYGEKIGSLRQYRQWLRDQARYKRKSTWIEDDKL</sequence>
<evidence type="ECO:0000313" key="14">
    <source>
        <dbReference type="Proteomes" id="UP000757232"/>
    </source>
</evidence>
<evidence type="ECO:0000256" key="7">
    <source>
        <dbReference type="ARBA" id="ARBA00022946"/>
    </source>
</evidence>
<dbReference type="PANTHER" id="PTHR28021">
    <property type="entry name" value="PRESEQUENCE TRANSLOCATED-ASSOCIATED MOTOR SUBUNIT PAM17, MITOCHONDRIAL"/>
    <property type="match status" value="1"/>
</dbReference>
<evidence type="ECO:0000256" key="4">
    <source>
        <dbReference type="ARBA" id="ARBA00022692"/>
    </source>
</evidence>
<evidence type="ECO:0000256" key="2">
    <source>
        <dbReference type="ARBA" id="ARBA00006837"/>
    </source>
</evidence>
<reference evidence="13" key="1">
    <citation type="submission" date="2016-06" db="EMBL/GenBank/DDBJ databases">
        <title>Draft Genome sequence of the fungus Inonotus baumii.</title>
        <authorList>
            <person name="Zhu H."/>
            <person name="Lin W."/>
        </authorList>
    </citation>
    <scope>NUCLEOTIDE SEQUENCE</scope>
    <source>
        <strain evidence="13">821</strain>
    </source>
</reference>
<accession>A0A9Q5HZJ2</accession>
<dbReference type="GO" id="GO:0030150">
    <property type="term" value="P:protein import into mitochondrial matrix"/>
    <property type="evidence" value="ECO:0007669"/>
    <property type="project" value="UniProtKB-UniRule"/>
</dbReference>
<evidence type="ECO:0000256" key="10">
    <source>
        <dbReference type="ARBA" id="ARBA00023128"/>
    </source>
</evidence>
<keyword evidence="7" id="KW-0809">Transit peptide</keyword>
<comment type="function">
    <text evidence="12">Component of the PAM complex, a complex required for the translocation of transit peptide-containing proteins from the inner membrane into the mitochondrial matrix in an ATP-dependent manner.</text>
</comment>
<proteinExistence type="inferred from homology"/>
<dbReference type="OrthoDB" id="5970083at2759"/>
<evidence type="ECO:0000256" key="6">
    <source>
        <dbReference type="ARBA" id="ARBA00022927"/>
    </source>
</evidence>
<keyword evidence="4 12" id="KW-0812">Transmembrane</keyword>
<keyword evidence="9 12" id="KW-0811">Translocation</keyword>
<gene>
    <name evidence="13" type="ORF">A7U60_g3994</name>
</gene>
<organism evidence="13 14">
    <name type="scientific">Sanghuangporus baumii</name>
    <name type="common">Phellinus baumii</name>
    <dbReference type="NCBI Taxonomy" id="108892"/>
    <lineage>
        <taxon>Eukaryota</taxon>
        <taxon>Fungi</taxon>
        <taxon>Dikarya</taxon>
        <taxon>Basidiomycota</taxon>
        <taxon>Agaricomycotina</taxon>
        <taxon>Agaricomycetes</taxon>
        <taxon>Hymenochaetales</taxon>
        <taxon>Hymenochaetaceae</taxon>
        <taxon>Sanghuangporus</taxon>
    </lineage>
</organism>
<dbReference type="PANTHER" id="PTHR28021:SF1">
    <property type="entry name" value="PRESEQUENCE TRANSLOCATED-ASSOCIATED MOTOR SUBUNIT PAM17, MITOCHONDRIAL"/>
    <property type="match status" value="1"/>
</dbReference>
<evidence type="ECO:0000256" key="1">
    <source>
        <dbReference type="ARBA" id="ARBA00004448"/>
    </source>
</evidence>
<dbReference type="Pfam" id="PF08566">
    <property type="entry name" value="Pam17"/>
    <property type="match status" value="1"/>
</dbReference>
<evidence type="ECO:0000256" key="12">
    <source>
        <dbReference type="RuleBase" id="RU367146"/>
    </source>
</evidence>
<feature type="transmembrane region" description="Helical" evidence="12">
    <location>
        <begin position="103"/>
        <end position="126"/>
    </location>
</feature>
<dbReference type="GO" id="GO:0001405">
    <property type="term" value="C:PAM complex, Tim23 associated import motor"/>
    <property type="evidence" value="ECO:0007669"/>
    <property type="project" value="UniProtKB-UniRule"/>
</dbReference>
<keyword evidence="10 12" id="KW-0496">Mitochondrion</keyword>
<feature type="transmembrane region" description="Helical" evidence="12">
    <location>
        <begin position="65"/>
        <end position="83"/>
    </location>
</feature>
<keyword evidence="11 12" id="KW-0472">Membrane</keyword>
<dbReference type="InterPro" id="IPR013875">
    <property type="entry name" value="Pam17"/>
</dbReference>
<comment type="subcellular location">
    <subcellularLocation>
        <location evidence="1 12">Mitochondrion inner membrane</location>
        <topology evidence="1 12">Multi-pass membrane protein</topology>
    </subcellularLocation>
</comment>
<comment type="subunit">
    <text evidence="12">Component of the PAM complex.</text>
</comment>
<evidence type="ECO:0000256" key="11">
    <source>
        <dbReference type="ARBA" id="ARBA00023136"/>
    </source>
</evidence>
<dbReference type="EMBL" id="LNZH02000168">
    <property type="protein sequence ID" value="OCB88898.1"/>
    <property type="molecule type" value="Genomic_DNA"/>
</dbReference>
<evidence type="ECO:0000256" key="5">
    <source>
        <dbReference type="ARBA" id="ARBA00022792"/>
    </source>
</evidence>
<keyword evidence="8 12" id="KW-1133">Transmembrane helix</keyword>
<keyword evidence="14" id="KW-1185">Reference proteome</keyword>
<dbReference type="AlphaFoldDB" id="A0A9Q5HZJ2"/>
<dbReference type="Proteomes" id="UP000757232">
    <property type="component" value="Unassembled WGS sequence"/>
</dbReference>
<comment type="caution">
    <text evidence="13">The sequence shown here is derived from an EMBL/GenBank/DDBJ whole genome shotgun (WGS) entry which is preliminary data.</text>
</comment>
<evidence type="ECO:0000256" key="3">
    <source>
        <dbReference type="ARBA" id="ARBA00022448"/>
    </source>
</evidence>
<evidence type="ECO:0000256" key="8">
    <source>
        <dbReference type="ARBA" id="ARBA00022989"/>
    </source>
</evidence>
<evidence type="ECO:0000256" key="9">
    <source>
        <dbReference type="ARBA" id="ARBA00023010"/>
    </source>
</evidence>
<keyword evidence="6 12" id="KW-0653">Protein transport</keyword>
<comment type="similarity">
    <text evidence="2 12">Belongs to the PAM17 family.</text>
</comment>
<protein>
    <recommendedName>
        <fullName evidence="12">Presequence translocated-associated motor subunit PAM17</fullName>
    </recommendedName>
</protein>
<keyword evidence="3 12" id="KW-0813">Transport</keyword>
<name>A0A9Q5HZJ2_SANBA</name>
<keyword evidence="5 12" id="KW-0999">Mitochondrion inner membrane</keyword>
<evidence type="ECO:0000313" key="13">
    <source>
        <dbReference type="EMBL" id="OCB88898.1"/>
    </source>
</evidence>